<keyword evidence="4" id="KW-1185">Reference proteome</keyword>
<keyword evidence="1" id="KW-0175">Coiled coil</keyword>
<gene>
    <name evidence="3" type="ORF">KIN20_027581</name>
</gene>
<feature type="region of interest" description="Disordered" evidence="2">
    <location>
        <begin position="17"/>
        <end position="36"/>
    </location>
</feature>
<evidence type="ECO:0000313" key="3">
    <source>
        <dbReference type="EMBL" id="KAJ1366813.1"/>
    </source>
</evidence>
<sequence length="138" mass="15733">MVTWICLTITMSSKPQVSPHRRRRSISERKDSSLEDTVITGSASAPLVTLEPKENDSNVSEELHAALRELAEVRLSKRLCRSDCDSLRKTNKRLEAELKVTQDQILPDYWYVLDDNQQSSILHVERIIVGFVLLWLGG</sequence>
<protein>
    <submittedName>
        <fullName evidence="3">Uncharacterized protein</fullName>
    </submittedName>
</protein>
<feature type="coiled-coil region" evidence="1">
    <location>
        <begin position="77"/>
        <end position="104"/>
    </location>
</feature>
<accession>A0AAD5QZS3</accession>
<dbReference type="AlphaFoldDB" id="A0AAD5QZS3"/>
<reference evidence="3" key="1">
    <citation type="submission" date="2021-06" db="EMBL/GenBank/DDBJ databases">
        <title>Parelaphostrongylus tenuis whole genome reference sequence.</title>
        <authorList>
            <person name="Garwood T.J."/>
            <person name="Larsen P.A."/>
            <person name="Fountain-Jones N.M."/>
            <person name="Garbe J.R."/>
            <person name="Macchietto M.G."/>
            <person name="Kania S.A."/>
            <person name="Gerhold R.W."/>
            <person name="Richards J.E."/>
            <person name="Wolf T.M."/>
        </authorList>
    </citation>
    <scope>NUCLEOTIDE SEQUENCE</scope>
    <source>
        <strain evidence="3">MNPRO001-30</strain>
        <tissue evidence="3">Meninges</tissue>
    </source>
</reference>
<proteinExistence type="predicted"/>
<dbReference type="Proteomes" id="UP001196413">
    <property type="component" value="Unassembled WGS sequence"/>
</dbReference>
<dbReference type="EMBL" id="JAHQIW010005666">
    <property type="protein sequence ID" value="KAJ1366813.1"/>
    <property type="molecule type" value="Genomic_DNA"/>
</dbReference>
<name>A0AAD5QZS3_PARTN</name>
<evidence type="ECO:0000256" key="2">
    <source>
        <dbReference type="SAM" id="MobiDB-lite"/>
    </source>
</evidence>
<organism evidence="3 4">
    <name type="scientific">Parelaphostrongylus tenuis</name>
    <name type="common">Meningeal worm</name>
    <dbReference type="NCBI Taxonomy" id="148309"/>
    <lineage>
        <taxon>Eukaryota</taxon>
        <taxon>Metazoa</taxon>
        <taxon>Ecdysozoa</taxon>
        <taxon>Nematoda</taxon>
        <taxon>Chromadorea</taxon>
        <taxon>Rhabditida</taxon>
        <taxon>Rhabditina</taxon>
        <taxon>Rhabditomorpha</taxon>
        <taxon>Strongyloidea</taxon>
        <taxon>Metastrongylidae</taxon>
        <taxon>Parelaphostrongylus</taxon>
    </lineage>
</organism>
<evidence type="ECO:0000256" key="1">
    <source>
        <dbReference type="SAM" id="Coils"/>
    </source>
</evidence>
<evidence type="ECO:0000313" key="4">
    <source>
        <dbReference type="Proteomes" id="UP001196413"/>
    </source>
</evidence>
<comment type="caution">
    <text evidence="3">The sequence shown here is derived from an EMBL/GenBank/DDBJ whole genome shotgun (WGS) entry which is preliminary data.</text>
</comment>